<accession>A0A7J6KJN9</accession>
<organism evidence="2 3">
    <name type="scientific">Perkinsus chesapeaki</name>
    <name type="common">Clam parasite</name>
    <name type="synonym">Perkinsus andrewsi</name>
    <dbReference type="NCBI Taxonomy" id="330153"/>
    <lineage>
        <taxon>Eukaryota</taxon>
        <taxon>Sar</taxon>
        <taxon>Alveolata</taxon>
        <taxon>Perkinsozoa</taxon>
        <taxon>Perkinsea</taxon>
        <taxon>Perkinsida</taxon>
        <taxon>Perkinsidae</taxon>
        <taxon>Perkinsus</taxon>
    </lineage>
</organism>
<evidence type="ECO:0000256" key="1">
    <source>
        <dbReference type="SAM" id="MobiDB-lite"/>
    </source>
</evidence>
<reference evidence="2 3" key="1">
    <citation type="submission" date="2020-04" db="EMBL/GenBank/DDBJ databases">
        <title>Perkinsus chesapeaki whole genome sequence.</title>
        <authorList>
            <person name="Bogema D.R."/>
        </authorList>
    </citation>
    <scope>NUCLEOTIDE SEQUENCE [LARGE SCALE GENOMIC DNA]</scope>
    <source>
        <strain evidence="2">ATCC PRA-425</strain>
    </source>
</reference>
<feature type="region of interest" description="Disordered" evidence="1">
    <location>
        <begin position="1"/>
        <end position="138"/>
    </location>
</feature>
<evidence type="ECO:0000313" key="2">
    <source>
        <dbReference type="EMBL" id="KAF4647164.1"/>
    </source>
</evidence>
<feature type="compositionally biased region" description="Pro residues" evidence="1">
    <location>
        <begin position="76"/>
        <end position="87"/>
    </location>
</feature>
<comment type="caution">
    <text evidence="2">The sequence shown here is derived from an EMBL/GenBank/DDBJ whole genome shotgun (WGS) entry which is preliminary data.</text>
</comment>
<dbReference type="Proteomes" id="UP000591131">
    <property type="component" value="Unassembled WGS sequence"/>
</dbReference>
<feature type="compositionally biased region" description="Low complexity" evidence="1">
    <location>
        <begin position="126"/>
        <end position="138"/>
    </location>
</feature>
<sequence>MLSRIFGASSSTAERPNRPERPRESEEDDDFLSVVSEPVQSGIPATFVRQDVTGLLELAESDDDGDAAAPRSADPPSRPPPDVPCPLPVVSRDSEAVPLAAPPTSSVGQRRGRGGGTTRPSYRYGSTTSSTPSAPAPVVLRPSAKAAAAVRRGALSQAPASRTVVPVPKALATPVNGPLDWRNASSVPPQTVPRPSARPSDADDL</sequence>
<evidence type="ECO:0000313" key="3">
    <source>
        <dbReference type="Proteomes" id="UP000591131"/>
    </source>
</evidence>
<feature type="non-terminal residue" evidence="2">
    <location>
        <position position="205"/>
    </location>
</feature>
<proteinExistence type="predicted"/>
<name>A0A7J6KJN9_PERCH</name>
<gene>
    <name evidence="2" type="ORF">FOL47_005000</name>
</gene>
<dbReference type="AlphaFoldDB" id="A0A7J6KJN9"/>
<dbReference type="EMBL" id="JAAPAO010002808">
    <property type="protein sequence ID" value="KAF4647164.1"/>
    <property type="molecule type" value="Genomic_DNA"/>
</dbReference>
<protein>
    <submittedName>
        <fullName evidence="2">Uncharacterized protein</fullName>
    </submittedName>
</protein>
<keyword evidence="3" id="KW-1185">Reference proteome</keyword>
<feature type="compositionally biased region" description="Basic and acidic residues" evidence="1">
    <location>
        <begin position="15"/>
        <end position="24"/>
    </location>
</feature>
<feature type="region of interest" description="Disordered" evidence="1">
    <location>
        <begin position="173"/>
        <end position="205"/>
    </location>
</feature>